<organism evidence="4 5">
    <name type="scientific">Streptomyces capillispiralis</name>
    <dbReference type="NCBI Taxonomy" id="68182"/>
    <lineage>
        <taxon>Bacteria</taxon>
        <taxon>Bacillati</taxon>
        <taxon>Actinomycetota</taxon>
        <taxon>Actinomycetes</taxon>
        <taxon>Kitasatosporales</taxon>
        <taxon>Streptomycetaceae</taxon>
        <taxon>Streptomyces</taxon>
    </lineage>
</organism>
<dbReference type="Pfam" id="PF13359">
    <property type="entry name" value="DDE_Tnp_4"/>
    <property type="match status" value="1"/>
</dbReference>
<keyword evidence="4" id="KW-0540">Nuclease</keyword>
<reference evidence="4 5" key="1">
    <citation type="submission" date="2019-06" db="EMBL/GenBank/DDBJ databases">
        <title>Sequencing the genomes of 1000 actinobacteria strains.</title>
        <authorList>
            <person name="Klenk H.-P."/>
        </authorList>
    </citation>
    <scope>NUCLEOTIDE SEQUENCE [LARGE SCALE GENOMIC DNA]</scope>
    <source>
        <strain evidence="4 5">DSM 41695</strain>
    </source>
</reference>
<comment type="cofactor">
    <cofactor evidence="1">
        <name>a divalent metal cation</name>
        <dbReference type="ChEBI" id="CHEBI:60240"/>
    </cofactor>
</comment>
<sequence length="140" mass="15308">MAAAPSLATIATPSIGASYERSGLRMNRVLPSLRIVGWTPTLAKSQIASDPIEGARRGRPEVLGGPGLPGSGRTVRVPFRGRRLKRWKRRHNSTHAKVCCIGEQAMATLKGWRLPRRLRCSTNRITVIVKAVVVLHHTSS</sequence>
<dbReference type="EMBL" id="VIWV01000001">
    <property type="protein sequence ID" value="TWF89917.1"/>
    <property type="molecule type" value="Genomic_DNA"/>
</dbReference>
<gene>
    <name evidence="4" type="ORF">FHX78_116966</name>
</gene>
<keyword evidence="4" id="KW-0378">Hydrolase</keyword>
<evidence type="ECO:0000256" key="1">
    <source>
        <dbReference type="ARBA" id="ARBA00001968"/>
    </source>
</evidence>
<protein>
    <submittedName>
        <fullName evidence="4">DDE superfamily endonuclease</fullName>
    </submittedName>
</protein>
<accession>A0A561TS48</accession>
<proteinExistence type="predicted"/>
<evidence type="ECO:0000256" key="2">
    <source>
        <dbReference type="ARBA" id="ARBA00022723"/>
    </source>
</evidence>
<keyword evidence="5" id="KW-1185">Reference proteome</keyword>
<evidence type="ECO:0000259" key="3">
    <source>
        <dbReference type="Pfam" id="PF13359"/>
    </source>
</evidence>
<dbReference type="GO" id="GO:0004519">
    <property type="term" value="F:endonuclease activity"/>
    <property type="evidence" value="ECO:0007669"/>
    <property type="project" value="UniProtKB-KW"/>
</dbReference>
<evidence type="ECO:0000313" key="5">
    <source>
        <dbReference type="Proteomes" id="UP000316603"/>
    </source>
</evidence>
<dbReference type="AlphaFoldDB" id="A0A561TS48"/>
<keyword evidence="2" id="KW-0479">Metal-binding</keyword>
<name>A0A561TS48_9ACTN</name>
<comment type="caution">
    <text evidence="4">The sequence shown here is derived from an EMBL/GenBank/DDBJ whole genome shotgun (WGS) entry which is preliminary data.</text>
</comment>
<dbReference type="GO" id="GO:0046872">
    <property type="term" value="F:metal ion binding"/>
    <property type="evidence" value="ECO:0007669"/>
    <property type="project" value="UniProtKB-KW"/>
</dbReference>
<dbReference type="Proteomes" id="UP000316603">
    <property type="component" value="Unassembled WGS sequence"/>
</dbReference>
<feature type="domain" description="DDE Tnp4" evidence="3">
    <location>
        <begin position="60"/>
        <end position="136"/>
    </location>
</feature>
<evidence type="ECO:0000313" key="4">
    <source>
        <dbReference type="EMBL" id="TWF89917.1"/>
    </source>
</evidence>
<keyword evidence="4" id="KW-0255">Endonuclease</keyword>
<dbReference type="InterPro" id="IPR027806">
    <property type="entry name" value="HARBI1_dom"/>
</dbReference>